<comment type="caution">
    <text evidence="1">The sequence shown here is derived from an EMBL/GenBank/DDBJ whole genome shotgun (WGS) entry which is preliminary data.</text>
</comment>
<organism evidence="1 3">
    <name type="scientific">Polarella glacialis</name>
    <name type="common">Dinoflagellate</name>
    <dbReference type="NCBI Taxonomy" id="89957"/>
    <lineage>
        <taxon>Eukaryota</taxon>
        <taxon>Sar</taxon>
        <taxon>Alveolata</taxon>
        <taxon>Dinophyceae</taxon>
        <taxon>Suessiales</taxon>
        <taxon>Suessiaceae</taxon>
        <taxon>Polarella</taxon>
    </lineage>
</organism>
<dbReference type="Proteomes" id="UP000626109">
    <property type="component" value="Unassembled WGS sequence"/>
</dbReference>
<evidence type="ECO:0000313" key="2">
    <source>
        <dbReference type="EMBL" id="CAE8646321.1"/>
    </source>
</evidence>
<reference evidence="1" key="1">
    <citation type="submission" date="2021-02" db="EMBL/GenBank/DDBJ databases">
        <authorList>
            <person name="Dougan E. K."/>
            <person name="Rhodes N."/>
            <person name="Thang M."/>
            <person name="Chan C."/>
        </authorList>
    </citation>
    <scope>NUCLEOTIDE SEQUENCE</scope>
</reference>
<dbReference type="EMBL" id="CAJNNV010015347">
    <property type="protein sequence ID" value="CAE8603393.1"/>
    <property type="molecule type" value="Genomic_DNA"/>
</dbReference>
<accession>A0A813EWI1</accession>
<keyword evidence="3" id="KW-1185">Reference proteome</keyword>
<proteinExistence type="predicted"/>
<evidence type="ECO:0000313" key="3">
    <source>
        <dbReference type="Proteomes" id="UP000654075"/>
    </source>
</evidence>
<evidence type="ECO:0000313" key="1">
    <source>
        <dbReference type="EMBL" id="CAE8603393.1"/>
    </source>
</evidence>
<dbReference type="EMBL" id="CAJNNW010004322">
    <property type="protein sequence ID" value="CAE8646321.1"/>
    <property type="molecule type" value="Genomic_DNA"/>
</dbReference>
<dbReference type="Proteomes" id="UP000654075">
    <property type="component" value="Unassembled WGS sequence"/>
</dbReference>
<name>A0A813EWI1_POLGL</name>
<dbReference type="AlphaFoldDB" id="A0A813EWI1"/>
<protein>
    <submittedName>
        <fullName evidence="1">Uncharacterized protein</fullName>
    </submittedName>
</protein>
<gene>
    <name evidence="1" type="ORF">PGLA1383_LOCUS21613</name>
    <name evidence="2" type="ORF">PGLA2088_LOCUS4702</name>
</gene>
<sequence length="161" mass="16676">MSTTRVTVARSSRFGVCAVLATIAATSSWLSGSPATEDFAVGGGASLRGSGAAERQLGLVAAAAVNEGNLNQGNMGGDFWAHPWAEALATKGEDIEFEDVVVHFNELREKAGMEPIEGSPLVILEGIVLNAQLSGQPGMTKAERIADGIQGSSFLLSELTE</sequence>